<evidence type="ECO:0000313" key="4">
    <source>
        <dbReference type="Proteomes" id="UP001341840"/>
    </source>
</evidence>
<gene>
    <name evidence="3" type="ORF">PIB30_060461</name>
</gene>
<evidence type="ECO:0000259" key="2">
    <source>
        <dbReference type="Pfam" id="PF20167"/>
    </source>
</evidence>
<evidence type="ECO:0000256" key="1">
    <source>
        <dbReference type="SAM" id="MobiDB-lite"/>
    </source>
</evidence>
<feature type="compositionally biased region" description="Pro residues" evidence="1">
    <location>
        <begin position="199"/>
        <end position="209"/>
    </location>
</feature>
<feature type="region of interest" description="Disordered" evidence="1">
    <location>
        <begin position="263"/>
        <end position="299"/>
    </location>
</feature>
<organism evidence="3 4">
    <name type="scientific">Stylosanthes scabra</name>
    <dbReference type="NCBI Taxonomy" id="79078"/>
    <lineage>
        <taxon>Eukaryota</taxon>
        <taxon>Viridiplantae</taxon>
        <taxon>Streptophyta</taxon>
        <taxon>Embryophyta</taxon>
        <taxon>Tracheophyta</taxon>
        <taxon>Spermatophyta</taxon>
        <taxon>Magnoliopsida</taxon>
        <taxon>eudicotyledons</taxon>
        <taxon>Gunneridae</taxon>
        <taxon>Pentapetalae</taxon>
        <taxon>rosids</taxon>
        <taxon>fabids</taxon>
        <taxon>Fabales</taxon>
        <taxon>Fabaceae</taxon>
        <taxon>Papilionoideae</taxon>
        <taxon>50 kb inversion clade</taxon>
        <taxon>dalbergioids sensu lato</taxon>
        <taxon>Dalbergieae</taxon>
        <taxon>Pterocarpus clade</taxon>
        <taxon>Stylosanthes</taxon>
    </lineage>
</organism>
<dbReference type="InterPro" id="IPR046796">
    <property type="entry name" value="Transposase_32_dom"/>
</dbReference>
<dbReference type="Proteomes" id="UP001341840">
    <property type="component" value="Unassembled WGS sequence"/>
</dbReference>
<feature type="compositionally biased region" description="Low complexity" evidence="1">
    <location>
        <begin position="210"/>
        <end position="228"/>
    </location>
</feature>
<evidence type="ECO:0000313" key="3">
    <source>
        <dbReference type="EMBL" id="MED6112304.1"/>
    </source>
</evidence>
<feature type="compositionally biased region" description="Low complexity" evidence="1">
    <location>
        <begin position="263"/>
        <end position="280"/>
    </location>
</feature>
<accession>A0ABU6QKX0</accession>
<reference evidence="3 4" key="1">
    <citation type="journal article" date="2023" name="Plants (Basel)">
        <title>Bridging the Gap: Combining Genomics and Transcriptomics Approaches to Understand Stylosanthes scabra, an Orphan Legume from the Brazilian Caatinga.</title>
        <authorList>
            <person name="Ferreira-Neto J.R.C."/>
            <person name="da Silva M.D."/>
            <person name="Binneck E."/>
            <person name="de Melo N.F."/>
            <person name="da Silva R.H."/>
            <person name="de Melo A.L.T.M."/>
            <person name="Pandolfi V."/>
            <person name="Bustamante F.O."/>
            <person name="Brasileiro-Vidal A.C."/>
            <person name="Benko-Iseppon A.M."/>
        </authorList>
    </citation>
    <scope>NUCLEOTIDE SEQUENCE [LARGE SCALE GENOMIC DNA]</scope>
    <source>
        <tissue evidence="3">Leaves</tissue>
    </source>
</reference>
<proteinExistence type="predicted"/>
<keyword evidence="4" id="KW-1185">Reference proteome</keyword>
<protein>
    <recommendedName>
        <fullName evidence="2">Putative plant transposon protein domain-containing protein</fullName>
    </recommendedName>
</protein>
<name>A0ABU6QKX0_9FABA</name>
<feature type="compositionally biased region" description="Acidic residues" evidence="1">
    <location>
        <begin position="281"/>
        <end position="299"/>
    </location>
</feature>
<feature type="domain" description="Putative plant transposon protein" evidence="2">
    <location>
        <begin position="2"/>
        <end position="167"/>
    </location>
</feature>
<dbReference type="Pfam" id="PF20167">
    <property type="entry name" value="Transposase_32"/>
    <property type="match status" value="1"/>
</dbReference>
<sequence>MTLVREFYANRNEKNHREVYIRGRKIPCHLRDIEGVLHLPRFEGKSELQQTGERYDKNELDMNEVMQVIGREGTTWSAVPGRLDKNLLNKDAWMWMKLAVSNIMPTRHETTLGIDHVLLIYALMMGRSVSLAGVMVATMNEDPVKTKNQLLPIPMFITKWATANEVPTYPRDEFFKVPKAQQFFPFGKWKTDSEVERNPAPPAPAPIPPQAARTRAPAPSRGSSSQQSGNDLMRALRCNERIMRRQEQLMLLLHPDLDISQLQQISSPEVSEQQQQAASNSDDEDSSDEDGSDEESSEE</sequence>
<feature type="region of interest" description="Disordered" evidence="1">
    <location>
        <begin position="191"/>
        <end position="231"/>
    </location>
</feature>
<dbReference type="EMBL" id="JASCZI010000535">
    <property type="protein sequence ID" value="MED6112304.1"/>
    <property type="molecule type" value="Genomic_DNA"/>
</dbReference>
<comment type="caution">
    <text evidence="3">The sequence shown here is derived from an EMBL/GenBank/DDBJ whole genome shotgun (WGS) entry which is preliminary data.</text>
</comment>